<keyword evidence="1" id="KW-0472">Membrane</keyword>
<keyword evidence="1" id="KW-0812">Transmembrane</keyword>
<dbReference type="NCBIfam" id="TIGR04370">
    <property type="entry name" value="glyco_rpt_poly"/>
    <property type="match status" value="1"/>
</dbReference>
<accession>A0A226HT36</accession>
<feature type="transmembrane region" description="Helical" evidence="1">
    <location>
        <begin position="203"/>
        <end position="221"/>
    </location>
</feature>
<keyword evidence="1" id="KW-1133">Transmembrane helix</keyword>
<feature type="transmembrane region" description="Helical" evidence="1">
    <location>
        <begin position="371"/>
        <end position="389"/>
    </location>
</feature>
<name>A0A226HT36_9FLAO</name>
<feature type="transmembrane region" description="Helical" evidence="1">
    <location>
        <begin position="322"/>
        <end position="339"/>
    </location>
</feature>
<dbReference type="Proteomes" id="UP000198336">
    <property type="component" value="Unassembled WGS sequence"/>
</dbReference>
<gene>
    <name evidence="2" type="ORF">B0A75_15975</name>
</gene>
<sequence>MTLVFGFLFLLFSLLGYLRSKSYLAPTFIAPVSWAGILLIYGTLDHGMPSLSINVLLVVLLWVLSLLTGMYLFSEVGRRKIVKKRFNPFVRNVYYYIALFGSIPGFYVAYMQATTMGMGNIFLNLRFAGAGLSESEYNYGIWRYAFTFAYVSFLMELYCNDNKKRIRILFLLNLIQAIITMSKSGLFILFLSIFAILFLQRRVTKTIVIVSLSSLMFLMSLTQILRSGEEKDNVVSDMLYSYTLGGVPALDKVVIAETSSKNWGQFSMKFFKTFTRAFVGKKNQSEDLDLNNDITDEGYVYLPLPTNVFTVIGPFWWDFGYWGIMIFGFIIGGLSGYYYRLMQAGVVWAAIPYCFLFSVLILQFFGEFIFSNLSFLLQLIILSIIAYKFKYILVCKKSIIPD</sequence>
<dbReference type="AlphaFoldDB" id="A0A226HT36"/>
<evidence type="ECO:0000313" key="3">
    <source>
        <dbReference type="Proteomes" id="UP000198336"/>
    </source>
</evidence>
<keyword evidence="3" id="KW-1185">Reference proteome</keyword>
<feature type="transmembrane region" description="Helical" evidence="1">
    <location>
        <begin position="93"/>
        <end position="113"/>
    </location>
</feature>
<dbReference type="EMBL" id="MUHA01000025">
    <property type="protein sequence ID" value="OXA97459.1"/>
    <property type="molecule type" value="Genomic_DNA"/>
</dbReference>
<evidence type="ECO:0008006" key="4">
    <source>
        <dbReference type="Google" id="ProtNLM"/>
    </source>
</evidence>
<proteinExistence type="predicted"/>
<protein>
    <recommendedName>
        <fullName evidence="4">Oligosaccharide repeat unit polymerase</fullName>
    </recommendedName>
</protein>
<dbReference type="RefSeq" id="WP_089055296.1">
    <property type="nucleotide sequence ID" value="NZ_MUHA01000025.1"/>
</dbReference>
<evidence type="ECO:0000256" key="1">
    <source>
        <dbReference type="SAM" id="Phobius"/>
    </source>
</evidence>
<comment type="caution">
    <text evidence="2">The sequence shown here is derived from an EMBL/GenBank/DDBJ whole genome shotgun (WGS) entry which is preliminary data.</text>
</comment>
<feature type="transmembrane region" description="Helical" evidence="1">
    <location>
        <begin position="171"/>
        <end position="197"/>
    </location>
</feature>
<evidence type="ECO:0000313" key="2">
    <source>
        <dbReference type="EMBL" id="OXA97459.1"/>
    </source>
</evidence>
<feature type="transmembrane region" description="Helical" evidence="1">
    <location>
        <begin position="346"/>
        <end position="365"/>
    </location>
</feature>
<organism evidence="2 3">
    <name type="scientific">Flavobacterium oncorhynchi</name>
    <dbReference type="NCBI Taxonomy" id="728056"/>
    <lineage>
        <taxon>Bacteria</taxon>
        <taxon>Pseudomonadati</taxon>
        <taxon>Bacteroidota</taxon>
        <taxon>Flavobacteriia</taxon>
        <taxon>Flavobacteriales</taxon>
        <taxon>Flavobacteriaceae</taxon>
        <taxon>Flavobacterium</taxon>
    </lineage>
</organism>
<reference evidence="2 3" key="1">
    <citation type="submission" date="2016-11" db="EMBL/GenBank/DDBJ databases">
        <title>Whole genomes of Flavobacteriaceae.</title>
        <authorList>
            <person name="Stine C."/>
            <person name="Li C."/>
            <person name="Tadesse D."/>
        </authorList>
    </citation>
    <scope>NUCLEOTIDE SEQUENCE [LARGE SCALE GENOMIC DNA]</scope>
    <source>
        <strain evidence="2 3">CCUG 59446</strain>
    </source>
</reference>
<feature type="transmembrane region" description="Helical" evidence="1">
    <location>
        <begin position="51"/>
        <end position="73"/>
    </location>
</feature>